<dbReference type="Pfam" id="PF14040">
    <property type="entry name" value="DNase_NucA_NucB"/>
    <property type="match status" value="1"/>
</dbReference>
<protein>
    <recommendedName>
        <fullName evidence="2">Deoxyribonuclease NucA/NucB domain-containing protein</fullName>
    </recommendedName>
</protein>
<evidence type="ECO:0000313" key="3">
    <source>
        <dbReference type="EMBL" id="GAA0965529.1"/>
    </source>
</evidence>
<dbReference type="Proteomes" id="UP001500665">
    <property type="component" value="Unassembled WGS sequence"/>
</dbReference>
<evidence type="ECO:0000256" key="1">
    <source>
        <dbReference type="SAM" id="SignalP"/>
    </source>
</evidence>
<comment type="caution">
    <text evidence="3">The sequence shown here is derived from an EMBL/GenBank/DDBJ whole genome shotgun (WGS) entry which is preliminary data.</text>
</comment>
<accession>A0ABN1RVX8</accession>
<keyword evidence="4" id="KW-1185">Reference proteome</keyword>
<organism evidence="3 4">
    <name type="scientific">Actinocorallia libanotica</name>
    <dbReference type="NCBI Taxonomy" id="46162"/>
    <lineage>
        <taxon>Bacteria</taxon>
        <taxon>Bacillati</taxon>
        <taxon>Actinomycetota</taxon>
        <taxon>Actinomycetes</taxon>
        <taxon>Streptosporangiales</taxon>
        <taxon>Thermomonosporaceae</taxon>
        <taxon>Actinocorallia</taxon>
    </lineage>
</organism>
<dbReference type="RefSeq" id="WP_344245531.1">
    <property type="nucleotide sequence ID" value="NZ_BAAAHH010000038.1"/>
</dbReference>
<dbReference type="EMBL" id="BAAAHH010000038">
    <property type="protein sequence ID" value="GAA0965529.1"/>
    <property type="molecule type" value="Genomic_DNA"/>
</dbReference>
<evidence type="ECO:0000313" key="4">
    <source>
        <dbReference type="Proteomes" id="UP001500665"/>
    </source>
</evidence>
<name>A0ABN1RVX8_9ACTN</name>
<feature type="domain" description="Deoxyribonuclease NucA/NucB" evidence="2">
    <location>
        <begin position="257"/>
        <end position="340"/>
    </location>
</feature>
<feature type="signal peptide" evidence="1">
    <location>
        <begin position="1"/>
        <end position="26"/>
    </location>
</feature>
<gene>
    <name evidence="3" type="ORF">GCM10009550_65930</name>
</gene>
<reference evidence="4" key="1">
    <citation type="journal article" date="2019" name="Int. J. Syst. Evol. Microbiol.">
        <title>The Global Catalogue of Microorganisms (GCM) 10K type strain sequencing project: providing services to taxonomists for standard genome sequencing and annotation.</title>
        <authorList>
            <consortium name="The Broad Institute Genomics Platform"/>
            <consortium name="The Broad Institute Genome Sequencing Center for Infectious Disease"/>
            <person name="Wu L."/>
            <person name="Ma J."/>
        </authorList>
    </citation>
    <scope>NUCLEOTIDE SEQUENCE [LARGE SCALE GENOMIC DNA]</scope>
    <source>
        <strain evidence="4">JCM 10696</strain>
    </source>
</reference>
<sequence>MKVKSAWAVAAAVCMAGSLAAVPAGADEGPRLDIDYRKLSAKAFKALAPAKPRSAKAKARRAAACTPTTLTRTSSCNGGEITASVYRRGVVTGTVTVRLAQHVSMNIKSTDFSEDISAEVLRATGEAVGGTLTLTSDCASPCKAAGRFEGVMRPGGQIDGKISYSSPVGAGQAHAARPHYTITFASAGATPTTGSFEGLGWRCDHALRGQRAGCVYPSHTPTLTTMQQLPAIAAHIRGVQNRGPGHYGRPGSGNPLHREADRATQDANRGAVCPRIPPVQHVGKSCDEYPFAATKEGGTTLGTADRGIAWVPLLEQRRQGGMLRTFYYANRVLDGDAFWVQV</sequence>
<feature type="chain" id="PRO_5046611536" description="Deoxyribonuclease NucA/NucB domain-containing protein" evidence="1">
    <location>
        <begin position="27"/>
        <end position="342"/>
    </location>
</feature>
<keyword evidence="1" id="KW-0732">Signal</keyword>
<evidence type="ECO:0000259" key="2">
    <source>
        <dbReference type="Pfam" id="PF14040"/>
    </source>
</evidence>
<dbReference type="InterPro" id="IPR029476">
    <property type="entry name" value="DNase_NucA_NucB"/>
</dbReference>
<proteinExistence type="predicted"/>